<reference evidence="1 2" key="1">
    <citation type="submission" date="2015-12" db="EMBL/GenBank/DDBJ databases">
        <title>Genome sequence of Thalassospira xiamenensis MCCC 1A03005.</title>
        <authorList>
            <person name="Lu L."/>
            <person name="Lai Q."/>
            <person name="Shao Z."/>
            <person name="Qian P."/>
        </authorList>
    </citation>
    <scope>NUCLEOTIDE SEQUENCE [LARGE SCALE GENOMIC DNA]</scope>
    <source>
        <strain evidence="1 2">MCCC 1A03005</strain>
    </source>
</reference>
<organism evidence="1 2">
    <name type="scientific">Thalassospira xiamenensis</name>
    <dbReference type="NCBI Taxonomy" id="220697"/>
    <lineage>
        <taxon>Bacteria</taxon>
        <taxon>Pseudomonadati</taxon>
        <taxon>Pseudomonadota</taxon>
        <taxon>Alphaproteobacteria</taxon>
        <taxon>Rhodospirillales</taxon>
        <taxon>Thalassospiraceae</taxon>
        <taxon>Thalassospira</taxon>
    </lineage>
</organism>
<keyword evidence="2" id="KW-1185">Reference proteome</keyword>
<proteinExistence type="predicted"/>
<evidence type="ECO:0000313" key="2">
    <source>
        <dbReference type="Proteomes" id="UP000076167"/>
    </source>
</evidence>
<evidence type="ECO:0000313" key="1">
    <source>
        <dbReference type="EMBL" id="KZD06873.1"/>
    </source>
</evidence>
<name>A0ABR5Y829_9PROT</name>
<sequence length="77" mass="8797">MAEKVDFAVDQSDDIAKQVTAAQKRAEQVYSPEVKTLVDEISDEQWQSWDASEEYAILMDSDLDEEDLNDSDCHDLK</sequence>
<accession>A0ABR5Y829</accession>
<dbReference type="Proteomes" id="UP000076167">
    <property type="component" value="Unassembled WGS sequence"/>
</dbReference>
<protein>
    <submittedName>
        <fullName evidence="1">Uncharacterized protein</fullName>
    </submittedName>
</protein>
<dbReference type="EMBL" id="LPXL01000003">
    <property type="protein sequence ID" value="KZD06873.1"/>
    <property type="molecule type" value="Genomic_DNA"/>
</dbReference>
<gene>
    <name evidence="1" type="ORF">AUP40_08575</name>
</gene>
<comment type="caution">
    <text evidence="1">The sequence shown here is derived from an EMBL/GenBank/DDBJ whole genome shotgun (WGS) entry which is preliminary data.</text>
</comment>